<reference evidence="1 2" key="1">
    <citation type="submission" date="2018-06" db="EMBL/GenBank/DDBJ databases">
        <title>Genomic Encyclopedia of Type Strains, Phase IV (KMG-IV): sequencing the most valuable type-strain genomes for metagenomic binning, comparative biology and taxonomic classification.</title>
        <authorList>
            <person name="Goeker M."/>
        </authorList>
    </citation>
    <scope>NUCLEOTIDE SEQUENCE [LARGE SCALE GENOMIC DNA]</scope>
    <source>
        <strain evidence="1 2">DSM 22112</strain>
    </source>
</reference>
<keyword evidence="2" id="KW-1185">Reference proteome</keyword>
<dbReference type="EMBL" id="QNRX01000006">
    <property type="protein sequence ID" value="RBP66014.1"/>
    <property type="molecule type" value="Genomic_DNA"/>
</dbReference>
<dbReference type="NCBIfam" id="TIGR01909">
    <property type="entry name" value="C_GCAxxG_C_C"/>
    <property type="match status" value="1"/>
</dbReference>
<gene>
    <name evidence="1" type="ORF">DES36_106126</name>
</gene>
<dbReference type="RefSeq" id="WP_113920341.1">
    <property type="nucleotide sequence ID" value="NZ_QNRX01000006.1"/>
</dbReference>
<dbReference type="NCBIfam" id="NF045669">
    <property type="entry name" value="DVU1555_fam_CGA"/>
    <property type="match status" value="1"/>
</dbReference>
<evidence type="ECO:0000313" key="1">
    <source>
        <dbReference type="EMBL" id="RBP66014.1"/>
    </source>
</evidence>
<sequence>MSNETAFKVFKLSAIGYCCTQIMLKMALDDEDTVNEDLIRSVNGLCNGIAGRQKTCGILIGGIMILGLYAGRGKDEEYYKENYGDMVHEFTDWFEEEFESIDCVDLIGVNKFDDGENSYMIKCGNIIEKSYEKVIELLTENGYEFGIRENE</sequence>
<proteinExistence type="predicted"/>
<dbReference type="AlphaFoldDB" id="A0A366IAG1"/>
<dbReference type="InterPro" id="IPR010181">
    <property type="entry name" value="CGCAxxGCC_motif"/>
</dbReference>
<name>A0A366IAG1_9FIRM</name>
<protein>
    <submittedName>
        <fullName evidence="1">C_GCAxxG_C_C family probable redox protein</fullName>
    </submittedName>
</protein>
<dbReference type="Proteomes" id="UP000253490">
    <property type="component" value="Unassembled WGS sequence"/>
</dbReference>
<evidence type="ECO:0000313" key="2">
    <source>
        <dbReference type="Proteomes" id="UP000253490"/>
    </source>
</evidence>
<comment type="caution">
    <text evidence="1">The sequence shown here is derived from an EMBL/GenBank/DDBJ whole genome shotgun (WGS) entry which is preliminary data.</text>
</comment>
<organism evidence="1 2">
    <name type="scientific">Alkalibaculum bacchi</name>
    <dbReference type="NCBI Taxonomy" id="645887"/>
    <lineage>
        <taxon>Bacteria</taxon>
        <taxon>Bacillati</taxon>
        <taxon>Bacillota</taxon>
        <taxon>Clostridia</taxon>
        <taxon>Eubacteriales</taxon>
        <taxon>Eubacteriaceae</taxon>
        <taxon>Alkalibaculum</taxon>
    </lineage>
</organism>
<accession>A0A366IAG1</accession>
<dbReference type="OrthoDB" id="163426at2"/>
<dbReference type="Pfam" id="PF09719">
    <property type="entry name" value="C_GCAxxG_C_C"/>
    <property type="match status" value="1"/>
</dbReference>